<dbReference type="Pfam" id="PF21789">
    <property type="entry name" value="TNP-like_RNaseH_C"/>
    <property type="match status" value="1"/>
</dbReference>
<dbReference type="EMBL" id="CARXXK010000001">
    <property type="protein sequence ID" value="CAI6344876.1"/>
    <property type="molecule type" value="Genomic_DNA"/>
</dbReference>
<evidence type="ECO:0000313" key="4">
    <source>
        <dbReference type="EMBL" id="CAI6344876.1"/>
    </source>
</evidence>
<organism evidence="4 5">
    <name type="scientific">Macrosiphum euphorbiae</name>
    <name type="common">potato aphid</name>
    <dbReference type="NCBI Taxonomy" id="13131"/>
    <lineage>
        <taxon>Eukaryota</taxon>
        <taxon>Metazoa</taxon>
        <taxon>Ecdysozoa</taxon>
        <taxon>Arthropoda</taxon>
        <taxon>Hexapoda</taxon>
        <taxon>Insecta</taxon>
        <taxon>Pterygota</taxon>
        <taxon>Neoptera</taxon>
        <taxon>Paraneoptera</taxon>
        <taxon>Hemiptera</taxon>
        <taxon>Sternorrhyncha</taxon>
        <taxon>Aphidomorpha</taxon>
        <taxon>Aphidoidea</taxon>
        <taxon>Aphididae</taxon>
        <taxon>Macrosiphini</taxon>
        <taxon>Macrosiphum</taxon>
    </lineage>
</organism>
<feature type="domain" description="Transposable element P transposase-like RNase H" evidence="1">
    <location>
        <begin position="2"/>
        <end position="124"/>
    </location>
</feature>
<name>A0AAV0VQ51_9HEMI</name>
<dbReference type="InterPro" id="IPR048366">
    <property type="entry name" value="TNP-like_GBD"/>
</dbReference>
<evidence type="ECO:0000259" key="3">
    <source>
        <dbReference type="Pfam" id="PF21789"/>
    </source>
</evidence>
<dbReference type="Pfam" id="PF21788">
    <property type="entry name" value="TNP-like_GBD"/>
    <property type="match status" value="1"/>
</dbReference>
<evidence type="ECO:0000259" key="2">
    <source>
        <dbReference type="Pfam" id="PF21788"/>
    </source>
</evidence>
<evidence type="ECO:0000313" key="5">
    <source>
        <dbReference type="Proteomes" id="UP001160148"/>
    </source>
</evidence>
<reference evidence="4 5" key="1">
    <citation type="submission" date="2023-01" db="EMBL/GenBank/DDBJ databases">
        <authorList>
            <person name="Whitehead M."/>
        </authorList>
    </citation>
    <scope>NUCLEOTIDE SEQUENCE [LARGE SCALE GENOMIC DNA]</scope>
</reference>
<dbReference type="InterPro" id="IPR048367">
    <property type="entry name" value="TNP-like_RNaseH_C"/>
</dbReference>
<gene>
    <name evidence="4" type="ORF">MEUPH1_LOCUS1952</name>
</gene>
<sequence length="627" mass="71601">MSVLKENVKKLKPIERFCSIIFDEVCLNGGLQFNSTTDVIDGFVDSGDNKSQLLADHALVFMVRGIKKKFKQPVSYTFCQGATKQHDLVQQLREVICQVQATGLCVVATICDQGCANEGAINILKNETKSYYVKHQKDYRDDIYEIEVKSDDGVERIPIVHLFDVPHLLKCTRNNLMTKDLCFSSDGVKRIAKWDHLRQLYDTDSLIADCKMLPRLTDNHVIPEKVPKMKVRNATQVFSQRVSAVMNFLASKNIIDPKASDTAAAFLFFDKLFDSLNGSFDKQVDGKIYRTSVKQNSVHHKLWQDSLKILSTMQFVGKNGKAVRVPTLKNWSTTIRGFQTLSKILWNKGIKSLLPRHLNQDSLECFFGAIRSVGCSKPTCSIFISSYKTLLLNNLVSSHSLGANCEDFNEDSLMSYKHLFSFQQEEYPKPTSTSFAFPEKQVAESTKTTEDLRDLTHTYIAGYIIRKLNKCVFKNCKTCLQQLCSDNALDEHALIEAREYQSSRPSLKYPATAFKYLVQDIISYTSKMLPSICHHSQLRQALITDILTKFNVNILHCSKHETDFCTKIVKCIVELIINHWCTEVNRILTGKRKIRLNENDPIYLFANTWYLKHSKKKIVQGKYNLLP</sequence>
<evidence type="ECO:0008006" key="6">
    <source>
        <dbReference type="Google" id="ProtNLM"/>
    </source>
</evidence>
<keyword evidence="5" id="KW-1185">Reference proteome</keyword>
<comment type="caution">
    <text evidence="4">The sequence shown here is derived from an EMBL/GenBank/DDBJ whole genome shotgun (WGS) entry which is preliminary data.</text>
</comment>
<feature type="domain" description="Transposable element P transposase-like RNase H C-terminal" evidence="3">
    <location>
        <begin position="358"/>
        <end position="388"/>
    </location>
</feature>
<feature type="domain" description="Transposable element P transposase-like GTP-binding insertion" evidence="2">
    <location>
        <begin position="167"/>
        <end position="278"/>
    </location>
</feature>
<proteinExistence type="predicted"/>
<dbReference type="Pfam" id="PF21787">
    <property type="entry name" value="TNP-like_RNaseH_N"/>
    <property type="match status" value="1"/>
</dbReference>
<dbReference type="InterPro" id="IPR048365">
    <property type="entry name" value="TNP-like_RNaseH_N"/>
</dbReference>
<evidence type="ECO:0000259" key="1">
    <source>
        <dbReference type="Pfam" id="PF21787"/>
    </source>
</evidence>
<dbReference type="Proteomes" id="UP001160148">
    <property type="component" value="Unassembled WGS sequence"/>
</dbReference>
<accession>A0AAV0VQ51</accession>
<dbReference type="AlphaFoldDB" id="A0AAV0VQ51"/>
<protein>
    <recommendedName>
        <fullName evidence="6">Transposable element P transposase</fullName>
    </recommendedName>
</protein>